<dbReference type="InterPro" id="IPR036961">
    <property type="entry name" value="Kinesin_motor_dom_sf"/>
</dbReference>
<dbReference type="SUPFAM" id="SSF52540">
    <property type="entry name" value="P-loop containing nucleoside triphosphate hydrolases"/>
    <property type="match status" value="1"/>
</dbReference>
<feature type="signal peptide" evidence="8">
    <location>
        <begin position="1"/>
        <end position="22"/>
    </location>
</feature>
<gene>
    <name evidence="10" type="ORF">OCTVUL_1B024354</name>
</gene>
<keyword evidence="5 6" id="KW-0009">Actin-binding</keyword>
<dbReference type="Gene3D" id="1.20.120.720">
    <property type="entry name" value="Myosin VI head, motor domain, U50 subdomain"/>
    <property type="match status" value="1"/>
</dbReference>
<organism evidence="10 11">
    <name type="scientific">Octopus vulgaris</name>
    <name type="common">Common octopus</name>
    <dbReference type="NCBI Taxonomy" id="6645"/>
    <lineage>
        <taxon>Eukaryota</taxon>
        <taxon>Metazoa</taxon>
        <taxon>Spiralia</taxon>
        <taxon>Lophotrochozoa</taxon>
        <taxon>Mollusca</taxon>
        <taxon>Cephalopoda</taxon>
        <taxon>Coleoidea</taxon>
        <taxon>Octopodiformes</taxon>
        <taxon>Octopoda</taxon>
        <taxon>Incirrata</taxon>
        <taxon>Octopodidae</taxon>
        <taxon>Octopus</taxon>
    </lineage>
</organism>
<dbReference type="Gene3D" id="1.20.58.530">
    <property type="match status" value="1"/>
</dbReference>
<dbReference type="Proteomes" id="UP001162480">
    <property type="component" value="Chromosome 21"/>
</dbReference>
<feature type="domain" description="Myosin motor" evidence="9">
    <location>
        <begin position="1"/>
        <end position="420"/>
    </location>
</feature>
<dbReference type="Pfam" id="PF16521">
    <property type="entry name" value="Myosin-VI_CBD"/>
    <property type="match status" value="1"/>
</dbReference>
<evidence type="ECO:0000313" key="11">
    <source>
        <dbReference type="Proteomes" id="UP001162480"/>
    </source>
</evidence>
<keyword evidence="11" id="KW-1185">Reference proteome</keyword>
<protein>
    <submittedName>
        <fullName evidence="10">Unconventional myosin-VI-like isoform X3</fullName>
    </submittedName>
</protein>
<evidence type="ECO:0000256" key="8">
    <source>
        <dbReference type="SAM" id="SignalP"/>
    </source>
</evidence>
<dbReference type="GO" id="GO:0016459">
    <property type="term" value="C:myosin complex"/>
    <property type="evidence" value="ECO:0007669"/>
    <property type="project" value="UniProtKB-KW"/>
</dbReference>
<dbReference type="InterPro" id="IPR032412">
    <property type="entry name" value="Myosin-VI_CBD"/>
</dbReference>
<dbReference type="PANTHER" id="PTHR13140">
    <property type="entry name" value="MYOSIN"/>
    <property type="match status" value="1"/>
</dbReference>
<evidence type="ECO:0000259" key="9">
    <source>
        <dbReference type="PROSITE" id="PS51456"/>
    </source>
</evidence>
<dbReference type="CDD" id="cd21958">
    <property type="entry name" value="MyUb_Myo6"/>
    <property type="match status" value="1"/>
</dbReference>
<dbReference type="FunFam" id="1.20.58.530:FF:000006">
    <property type="entry name" value="Putative unconventional myosin-VI"/>
    <property type="match status" value="1"/>
</dbReference>
<dbReference type="AlphaFoldDB" id="A0AA36BPT9"/>
<dbReference type="SMART" id="SM00242">
    <property type="entry name" value="MYSc"/>
    <property type="match status" value="1"/>
</dbReference>
<dbReference type="GO" id="GO:0030048">
    <property type="term" value="P:actin filament-based movement"/>
    <property type="evidence" value="ECO:0007669"/>
    <property type="project" value="TreeGrafter"/>
</dbReference>
<keyword evidence="4" id="KW-0505">Motor protein</keyword>
<evidence type="ECO:0000256" key="3">
    <source>
        <dbReference type="ARBA" id="ARBA00023123"/>
    </source>
</evidence>
<dbReference type="Gene3D" id="3.30.70.1590">
    <property type="match status" value="1"/>
</dbReference>
<dbReference type="Pfam" id="PF21521">
    <property type="entry name" value="MYO6_lever"/>
    <property type="match status" value="1"/>
</dbReference>
<comment type="similarity">
    <text evidence="6">Belongs to the TRAFAC class myosin-kinesin ATPase superfamily. Myosin family.</text>
</comment>
<dbReference type="InterPro" id="IPR001609">
    <property type="entry name" value="Myosin_head_motor_dom-like"/>
</dbReference>
<dbReference type="Gene3D" id="6.10.220.10">
    <property type="match status" value="1"/>
</dbReference>
<keyword evidence="2" id="KW-0067">ATP-binding</keyword>
<keyword evidence="3 6" id="KW-0518">Myosin</keyword>
<keyword evidence="1" id="KW-0547">Nucleotide-binding</keyword>
<accession>A0AA36BPT9</accession>
<dbReference type="InterPro" id="IPR049016">
    <property type="entry name" value="MYO6_lever"/>
</dbReference>
<dbReference type="GO" id="GO:0007015">
    <property type="term" value="P:actin filament organization"/>
    <property type="evidence" value="ECO:0007669"/>
    <property type="project" value="TreeGrafter"/>
</dbReference>
<feature type="chain" id="PRO_5041352391" evidence="8">
    <location>
        <begin position="23"/>
        <end position="896"/>
    </location>
</feature>
<evidence type="ECO:0000256" key="6">
    <source>
        <dbReference type="PROSITE-ProRule" id="PRU00782"/>
    </source>
</evidence>
<dbReference type="PROSITE" id="PS50096">
    <property type="entry name" value="IQ"/>
    <property type="match status" value="1"/>
</dbReference>
<proteinExistence type="inferred from homology"/>
<comment type="caution">
    <text evidence="6">Lacks conserved residue(s) required for the propagation of feature annotation.</text>
</comment>
<dbReference type="CDD" id="cd21759">
    <property type="entry name" value="CBD_MYO6-like"/>
    <property type="match status" value="1"/>
</dbReference>
<dbReference type="Pfam" id="PF00063">
    <property type="entry name" value="Myosin_head"/>
    <property type="match status" value="1"/>
</dbReference>
<dbReference type="PROSITE" id="PS51456">
    <property type="entry name" value="MYOSIN_MOTOR"/>
    <property type="match status" value="1"/>
</dbReference>
<dbReference type="GO" id="GO:0005886">
    <property type="term" value="C:plasma membrane"/>
    <property type="evidence" value="ECO:0007669"/>
    <property type="project" value="TreeGrafter"/>
</dbReference>
<reference evidence="10" key="1">
    <citation type="submission" date="2023-08" db="EMBL/GenBank/DDBJ databases">
        <authorList>
            <person name="Alioto T."/>
            <person name="Alioto T."/>
            <person name="Gomez Garrido J."/>
        </authorList>
    </citation>
    <scope>NUCLEOTIDE SEQUENCE</scope>
</reference>
<dbReference type="GO" id="GO:0030139">
    <property type="term" value="C:endocytic vesicle"/>
    <property type="evidence" value="ECO:0007669"/>
    <property type="project" value="TreeGrafter"/>
</dbReference>
<dbReference type="FunFam" id="3.30.70.1590:FF:000002">
    <property type="entry name" value="unconventional myosin-VI isoform X1"/>
    <property type="match status" value="1"/>
</dbReference>
<dbReference type="PRINTS" id="PR00193">
    <property type="entry name" value="MYOSINHEAVY"/>
</dbReference>
<name>A0AA36BPT9_OCTVU</name>
<evidence type="ECO:0000256" key="4">
    <source>
        <dbReference type="ARBA" id="ARBA00023175"/>
    </source>
</evidence>
<evidence type="ECO:0000256" key="2">
    <source>
        <dbReference type="ARBA" id="ARBA00022840"/>
    </source>
</evidence>
<evidence type="ECO:0000256" key="5">
    <source>
        <dbReference type="ARBA" id="ARBA00023203"/>
    </source>
</evidence>
<sequence>MTTVNIFTILLFQLGGCKLSASSEGPLNMSAVLLSLDKGELREALVSRVMVPTKGGMKGTAIKVPLKVNEACNARDALAKALYSRLFDYIVNRVNQAIPFSSSCSYIGVLDIAGFEYFQVNSFEQFCINYCNEKLQQFFNERILKEEQALYEKEGLNVKKIDYTDNQDCIELIEGKSHGIFDLLDEESKLPIPKYTHFTTEVHSRNKTHFRLSIPRKSKLKMHRDVRDDEGFLIRHFAGAVCYNTSLFIAKNNDALHTSLAFLIQESTDPLLKSIFAESTPVSGGKLNFISIGSKFRSQLQVLMAKLRSTGTNFIRCIKPNLKMVDHLFEGAQILSQLQCSGMTSVLELMQQGYPSRTMFSELYNMYKDYLPPELSRLDPRLFCKSLFKALGLNDKDFKFGMTKVFFRPGKFAEFDEILKSDPENLAMLVKKVMKWLINSRWKKVQWCALSVIKLKYKILYRQGNLITIQKNVRMYLSKKKYRHRYLTITKIKSLQGQIASLHKSTSQLKGNKDTEMKQIEQIEASIKQAIHKIKTTDVTKEQCKQIYEQLMSSMDKQMKILQKKMEEQKIKEEQERLRKIQEELEREKKKRMEEERQRKEEEEQKRLKMEMEAKRKKEEEERKAQEEANKVAAAALEADRQKDSAEITKRQHILEQEHRDRELALRLAMEDQNQVDDVVIPPLARSAAVLAQRQAAAQKKYDLSKWKYAELRDAINTSCDLELLEACREEFHRRLKVYHSWKSKNKKRDGNTQRTPDSIMEAEKYSSHIPGEMEMEKSETSPQRYFRIPFTRPSGEFKTEKKQGWWYAHFDGRWIARQMEICKEVTPIILLAGVDDMQMCELSLEETGLQLKKGAEILENTFENEWQKHGGDRYLQDNFQRISSKFLQQRCGMIK</sequence>
<feature type="region of interest" description="Disordered" evidence="7">
    <location>
        <begin position="588"/>
        <end position="607"/>
    </location>
</feature>
<keyword evidence="8" id="KW-0732">Signal</keyword>
<feature type="region of interest" description="Actin-binding" evidence="6">
    <location>
        <begin position="300"/>
        <end position="322"/>
    </location>
</feature>
<dbReference type="Gene3D" id="3.40.850.10">
    <property type="entry name" value="Kinesin motor domain"/>
    <property type="match status" value="1"/>
</dbReference>
<evidence type="ECO:0000256" key="7">
    <source>
        <dbReference type="SAM" id="MobiDB-lite"/>
    </source>
</evidence>
<dbReference type="PANTHER" id="PTHR13140:SF745">
    <property type="entry name" value="UNCONVENTIONAL MYOSIN-VI"/>
    <property type="match status" value="1"/>
</dbReference>
<dbReference type="EMBL" id="OX597834">
    <property type="protein sequence ID" value="CAI9738376.1"/>
    <property type="molecule type" value="Genomic_DNA"/>
</dbReference>
<evidence type="ECO:0000256" key="1">
    <source>
        <dbReference type="ARBA" id="ARBA00022741"/>
    </source>
</evidence>
<evidence type="ECO:0000313" key="10">
    <source>
        <dbReference type="EMBL" id="CAI9738376.1"/>
    </source>
</evidence>
<dbReference type="GO" id="GO:0000146">
    <property type="term" value="F:microfilament motor activity"/>
    <property type="evidence" value="ECO:0007669"/>
    <property type="project" value="TreeGrafter"/>
</dbReference>
<dbReference type="GO" id="GO:0051015">
    <property type="term" value="F:actin filament binding"/>
    <property type="evidence" value="ECO:0007669"/>
    <property type="project" value="TreeGrafter"/>
</dbReference>
<dbReference type="InterPro" id="IPR027417">
    <property type="entry name" value="P-loop_NTPase"/>
</dbReference>
<dbReference type="GO" id="GO:0005524">
    <property type="term" value="F:ATP binding"/>
    <property type="evidence" value="ECO:0007669"/>
    <property type="project" value="UniProtKB-KW"/>
</dbReference>